<organism evidence="2 3">
    <name type="scientific">Methylocella tundrae</name>
    <dbReference type="NCBI Taxonomy" id="227605"/>
    <lineage>
        <taxon>Bacteria</taxon>
        <taxon>Pseudomonadati</taxon>
        <taxon>Pseudomonadota</taxon>
        <taxon>Alphaproteobacteria</taxon>
        <taxon>Hyphomicrobiales</taxon>
        <taxon>Beijerinckiaceae</taxon>
        <taxon>Methylocella</taxon>
    </lineage>
</organism>
<dbReference type="AlphaFoldDB" id="A0A4V6IN91"/>
<dbReference type="PANTHER" id="PTHR33221:SF4">
    <property type="entry name" value="HTH-TYPE TRANSCRIPTIONAL REPRESSOR NSRR"/>
    <property type="match status" value="1"/>
</dbReference>
<dbReference type="InterPro" id="IPR000944">
    <property type="entry name" value="Tscrpt_reg_Rrf2"/>
</dbReference>
<evidence type="ECO:0008006" key="4">
    <source>
        <dbReference type="Google" id="ProtNLM"/>
    </source>
</evidence>
<geneLocation type="plasmid" evidence="2 3">
    <name>2</name>
</geneLocation>
<dbReference type="InterPro" id="IPR036388">
    <property type="entry name" value="WH-like_DNA-bd_sf"/>
</dbReference>
<gene>
    <name evidence="2" type="ORF">MTUNDRAET4_0374</name>
</gene>
<dbReference type="GO" id="GO:0005829">
    <property type="term" value="C:cytosol"/>
    <property type="evidence" value="ECO:0007669"/>
    <property type="project" value="TreeGrafter"/>
</dbReference>
<name>A0A4V6IN91_METTU</name>
<dbReference type="GO" id="GO:0003677">
    <property type="term" value="F:DNA binding"/>
    <property type="evidence" value="ECO:0007669"/>
    <property type="project" value="UniProtKB-KW"/>
</dbReference>
<dbReference type="SUPFAM" id="SSF46785">
    <property type="entry name" value="Winged helix' DNA-binding domain"/>
    <property type="match status" value="1"/>
</dbReference>
<dbReference type="Pfam" id="PF02082">
    <property type="entry name" value="Rrf2"/>
    <property type="match status" value="1"/>
</dbReference>
<accession>A0A4V6IN91</accession>
<evidence type="ECO:0000313" key="3">
    <source>
        <dbReference type="Proteomes" id="UP000294360"/>
    </source>
</evidence>
<dbReference type="Gene3D" id="1.10.10.10">
    <property type="entry name" value="Winged helix-like DNA-binding domain superfamily/Winged helix DNA-binding domain"/>
    <property type="match status" value="1"/>
</dbReference>
<dbReference type="EMBL" id="LR536451">
    <property type="protein sequence ID" value="VFU16772.1"/>
    <property type="molecule type" value="Genomic_DNA"/>
</dbReference>
<dbReference type="InterPro" id="IPR036390">
    <property type="entry name" value="WH_DNA-bd_sf"/>
</dbReference>
<dbReference type="GO" id="GO:0003700">
    <property type="term" value="F:DNA-binding transcription factor activity"/>
    <property type="evidence" value="ECO:0007669"/>
    <property type="project" value="TreeGrafter"/>
</dbReference>
<protein>
    <recommendedName>
        <fullName evidence="4">Transcriptional regulator, BadM/Rrf2 family</fullName>
    </recommendedName>
</protein>
<keyword evidence="2" id="KW-0614">Plasmid</keyword>
<sequence>MRGNKGGFRLARPANAIRLGEVIRRTEEGFELVECFDADTNTCPLIEKCKLSIALRRALEAFLAVLDGITLADITTNGNDLLTVLDLQLPPASGRVPGVVGPTVRPAPAQPR</sequence>
<evidence type="ECO:0000256" key="1">
    <source>
        <dbReference type="ARBA" id="ARBA00023125"/>
    </source>
</evidence>
<evidence type="ECO:0000313" key="2">
    <source>
        <dbReference type="EMBL" id="VFU16772.1"/>
    </source>
</evidence>
<dbReference type="PROSITE" id="PS51197">
    <property type="entry name" value="HTH_RRF2_2"/>
    <property type="match status" value="1"/>
</dbReference>
<keyword evidence="1" id="KW-0238">DNA-binding</keyword>
<dbReference type="PANTHER" id="PTHR33221">
    <property type="entry name" value="WINGED HELIX-TURN-HELIX TRANSCRIPTIONAL REGULATOR, RRF2 FAMILY"/>
    <property type="match status" value="1"/>
</dbReference>
<dbReference type="KEGG" id="mtun:MTUNDRAET4_0374.1"/>
<reference evidence="2 3" key="1">
    <citation type="submission" date="2019-03" db="EMBL/GenBank/DDBJ databases">
        <authorList>
            <person name="Kox A.R. M."/>
        </authorList>
    </citation>
    <scope>NUCLEOTIDE SEQUENCE [LARGE SCALE GENOMIC DNA]</scope>
    <source>
        <strain evidence="2">MTUNDRAET4 annotated genome</strain>
        <plasmid evidence="3">2</plasmid>
    </source>
</reference>
<dbReference type="Proteomes" id="UP000294360">
    <property type="component" value="Plasmid 2"/>
</dbReference>
<proteinExistence type="predicted"/>